<dbReference type="STRING" id="234267.Acid_5380"/>
<evidence type="ECO:0000259" key="1">
    <source>
        <dbReference type="Pfam" id="PF11412"/>
    </source>
</evidence>
<dbReference type="KEGG" id="sus:Acid_5380"/>
<evidence type="ECO:0000313" key="2">
    <source>
        <dbReference type="EMBL" id="ABJ86329.1"/>
    </source>
</evidence>
<dbReference type="EMBL" id="CP000473">
    <property type="protein sequence ID" value="ABJ86329.1"/>
    <property type="molecule type" value="Genomic_DNA"/>
</dbReference>
<dbReference type="InterPro" id="IPR036929">
    <property type="entry name" value="DsbDN_sf"/>
</dbReference>
<name>Q01VI6_SOLUE</name>
<organism evidence="2">
    <name type="scientific">Solibacter usitatus (strain Ellin6076)</name>
    <dbReference type="NCBI Taxonomy" id="234267"/>
    <lineage>
        <taxon>Bacteria</taxon>
        <taxon>Pseudomonadati</taxon>
        <taxon>Acidobacteriota</taxon>
        <taxon>Terriglobia</taxon>
        <taxon>Bryobacterales</taxon>
        <taxon>Solibacteraceae</taxon>
        <taxon>Candidatus Solibacter</taxon>
    </lineage>
</organism>
<proteinExistence type="predicted"/>
<gene>
    <name evidence="2" type="ordered locus">Acid_5380</name>
</gene>
<reference evidence="2" key="1">
    <citation type="submission" date="2006-10" db="EMBL/GenBank/DDBJ databases">
        <title>Complete sequence of Solibacter usitatus Ellin6076.</title>
        <authorList>
            <consortium name="US DOE Joint Genome Institute"/>
            <person name="Copeland A."/>
            <person name="Lucas S."/>
            <person name="Lapidus A."/>
            <person name="Barry K."/>
            <person name="Detter J.C."/>
            <person name="Glavina del Rio T."/>
            <person name="Hammon N."/>
            <person name="Israni S."/>
            <person name="Dalin E."/>
            <person name="Tice H."/>
            <person name="Pitluck S."/>
            <person name="Thompson L.S."/>
            <person name="Brettin T."/>
            <person name="Bruce D."/>
            <person name="Han C."/>
            <person name="Tapia R."/>
            <person name="Gilna P."/>
            <person name="Schmutz J."/>
            <person name="Larimer F."/>
            <person name="Land M."/>
            <person name="Hauser L."/>
            <person name="Kyrpides N."/>
            <person name="Mikhailova N."/>
            <person name="Janssen P.H."/>
            <person name="Kuske C.R."/>
            <person name="Richardson P."/>
        </authorList>
    </citation>
    <scope>NUCLEOTIDE SEQUENCE</scope>
    <source>
        <strain evidence="2">Ellin6076</strain>
    </source>
</reference>
<dbReference type="InParanoid" id="Q01VI6"/>
<accession>Q01VI6</accession>
<protein>
    <recommendedName>
        <fullName evidence="1">Thiol:disulfide interchange protein DsbD N-terminal domain-containing protein</fullName>
    </recommendedName>
</protein>
<sequence length="132" mass="14289">MGEPQKAVGKRNAAVEVKIPVAVKEGYHVNSNKPTSDYLIPLKLTWTSTGALEGGEIVYPKPLLEKFEFSDKPEVPLSVYMGKFDLTAKFKVGANAPAGPGVASGKLRYQACSNKACYPPKTVEVEVSYQVQ</sequence>
<dbReference type="Gene3D" id="2.60.40.1250">
    <property type="entry name" value="Thiol:disulfide interchange protein DsbD, N-terminal domain"/>
    <property type="match status" value="1"/>
</dbReference>
<feature type="domain" description="Thiol:disulfide interchange protein DsbD N-terminal" evidence="1">
    <location>
        <begin position="12"/>
        <end position="127"/>
    </location>
</feature>
<dbReference type="Pfam" id="PF11412">
    <property type="entry name" value="DsbD_N"/>
    <property type="match status" value="1"/>
</dbReference>
<dbReference type="InterPro" id="IPR028250">
    <property type="entry name" value="DsbDN"/>
</dbReference>
<dbReference type="HOGENOM" id="CLU_1915721_0_0_0"/>
<dbReference type="eggNOG" id="COG4233">
    <property type="taxonomic scope" value="Bacteria"/>
</dbReference>
<dbReference type="AlphaFoldDB" id="Q01VI6"/>